<feature type="region of interest" description="Disordered" evidence="1">
    <location>
        <begin position="1"/>
        <end position="22"/>
    </location>
</feature>
<protein>
    <submittedName>
        <fullName evidence="2 3">Uncharacterized protein</fullName>
    </submittedName>
</protein>
<evidence type="ECO:0000313" key="4">
    <source>
        <dbReference type="Proteomes" id="UP000008810"/>
    </source>
</evidence>
<evidence type="ECO:0000256" key="1">
    <source>
        <dbReference type="SAM" id="MobiDB-lite"/>
    </source>
</evidence>
<dbReference type="InParanoid" id="A0A2K2DQ29"/>
<dbReference type="EMBL" id="CM000880">
    <property type="protein sequence ID" value="PNT76382.1"/>
    <property type="molecule type" value="Genomic_DNA"/>
</dbReference>
<reference evidence="2" key="2">
    <citation type="submission" date="2017-06" db="EMBL/GenBank/DDBJ databases">
        <title>WGS assembly of Brachypodium distachyon.</title>
        <authorList>
            <consortium name="The International Brachypodium Initiative"/>
            <person name="Lucas S."/>
            <person name="Harmon-Smith M."/>
            <person name="Lail K."/>
            <person name="Tice H."/>
            <person name="Grimwood J."/>
            <person name="Bruce D."/>
            <person name="Barry K."/>
            <person name="Shu S."/>
            <person name="Lindquist E."/>
            <person name="Wang M."/>
            <person name="Pitluck S."/>
            <person name="Vogel J.P."/>
            <person name="Garvin D.F."/>
            <person name="Mockler T.C."/>
            <person name="Schmutz J."/>
            <person name="Rokhsar D."/>
            <person name="Bevan M.W."/>
        </authorList>
    </citation>
    <scope>NUCLEOTIDE SEQUENCE</scope>
    <source>
        <strain evidence="2">Bd21</strain>
    </source>
</reference>
<dbReference type="Proteomes" id="UP000008810">
    <property type="component" value="Chromosome 1"/>
</dbReference>
<reference evidence="2 3" key="1">
    <citation type="journal article" date="2010" name="Nature">
        <title>Genome sequencing and analysis of the model grass Brachypodium distachyon.</title>
        <authorList>
            <consortium name="International Brachypodium Initiative"/>
        </authorList>
    </citation>
    <scope>NUCLEOTIDE SEQUENCE [LARGE SCALE GENOMIC DNA]</scope>
    <source>
        <strain evidence="2 3">Bd21</strain>
    </source>
</reference>
<accession>A0A2K2DQ29</accession>
<dbReference type="AlphaFoldDB" id="A0A2K2DQ29"/>
<dbReference type="Gramene" id="PNT76382">
    <property type="protein sequence ID" value="PNT76382"/>
    <property type="gene ID" value="BRADI_1g47614v3"/>
</dbReference>
<name>A0A2K2DQ29_BRADI</name>
<sequence length="125" mass="14670">MAKMGESRTGGRHSRFLVHKPSSLPPKVPSRYGNACWEYICPTFSAKQNVHDNVIHLKEELKVPFHLEIMVLCTWSIWKSRNDFIFNNIQPSFYRCRRLFKEELILSFIDLGERNMPTLSLDLKS</sequence>
<dbReference type="OrthoDB" id="693277at2759"/>
<reference evidence="3" key="3">
    <citation type="submission" date="2018-08" db="UniProtKB">
        <authorList>
            <consortium name="EnsemblPlants"/>
        </authorList>
    </citation>
    <scope>IDENTIFICATION</scope>
    <source>
        <strain evidence="3">cv. Bd21</strain>
    </source>
</reference>
<evidence type="ECO:0000313" key="3">
    <source>
        <dbReference type="EnsemblPlants" id="PNT76382"/>
    </source>
</evidence>
<proteinExistence type="predicted"/>
<keyword evidence="4" id="KW-1185">Reference proteome</keyword>
<evidence type="ECO:0000313" key="2">
    <source>
        <dbReference type="EMBL" id="PNT76382.1"/>
    </source>
</evidence>
<dbReference type="EnsemblPlants" id="PNT76382">
    <property type="protein sequence ID" value="PNT76382"/>
    <property type="gene ID" value="BRADI_1g47614v3"/>
</dbReference>
<gene>
    <name evidence="2" type="ORF">BRADI_1g47614v3</name>
</gene>
<organism evidence="2">
    <name type="scientific">Brachypodium distachyon</name>
    <name type="common">Purple false brome</name>
    <name type="synonym">Trachynia distachya</name>
    <dbReference type="NCBI Taxonomy" id="15368"/>
    <lineage>
        <taxon>Eukaryota</taxon>
        <taxon>Viridiplantae</taxon>
        <taxon>Streptophyta</taxon>
        <taxon>Embryophyta</taxon>
        <taxon>Tracheophyta</taxon>
        <taxon>Spermatophyta</taxon>
        <taxon>Magnoliopsida</taxon>
        <taxon>Liliopsida</taxon>
        <taxon>Poales</taxon>
        <taxon>Poaceae</taxon>
        <taxon>BOP clade</taxon>
        <taxon>Pooideae</taxon>
        <taxon>Stipodae</taxon>
        <taxon>Brachypodieae</taxon>
        <taxon>Brachypodium</taxon>
    </lineage>
</organism>